<organism evidence="7 8">
    <name type="scientific">Kiloniella antarctica</name>
    <dbReference type="NCBI Taxonomy" id="1550907"/>
    <lineage>
        <taxon>Bacteria</taxon>
        <taxon>Pseudomonadati</taxon>
        <taxon>Pseudomonadota</taxon>
        <taxon>Alphaproteobacteria</taxon>
        <taxon>Rhodospirillales</taxon>
        <taxon>Kiloniellaceae</taxon>
        <taxon>Kiloniella</taxon>
    </lineage>
</organism>
<keyword evidence="8" id="KW-1185">Reference proteome</keyword>
<evidence type="ECO:0000256" key="5">
    <source>
        <dbReference type="ARBA" id="ARBA00023136"/>
    </source>
</evidence>
<feature type="transmembrane region" description="Helical" evidence="6">
    <location>
        <begin position="128"/>
        <end position="148"/>
    </location>
</feature>
<keyword evidence="4 6" id="KW-1133">Transmembrane helix</keyword>
<feature type="transmembrane region" description="Helical" evidence="6">
    <location>
        <begin position="60"/>
        <end position="82"/>
    </location>
</feature>
<evidence type="ECO:0000256" key="3">
    <source>
        <dbReference type="ARBA" id="ARBA00022692"/>
    </source>
</evidence>
<name>A0ABW5BTB8_9PROT</name>
<dbReference type="RefSeq" id="WP_380255293.1">
    <property type="nucleotide sequence ID" value="NZ_JBHUII010000013.1"/>
</dbReference>
<proteinExistence type="predicted"/>
<keyword evidence="2" id="KW-1003">Cell membrane</keyword>
<keyword evidence="3 6" id="KW-0812">Transmembrane</keyword>
<keyword evidence="5 6" id="KW-0472">Membrane</keyword>
<feature type="transmembrane region" description="Helical" evidence="6">
    <location>
        <begin position="6"/>
        <end position="28"/>
    </location>
</feature>
<sequence>MLGLSGYEISLITSMGIAVIFALSLNFITGFCGQISLGHAAFYGIGAYTSAMLTKAGMPLGVGIMGAVILAGMAGIVVGFTSLRVRHDFLAITTMGVGFLFLGIMRQWDFVGGEMGVSGIPGSDLGKSGFMLLVLGFVILTALFSLHLKRSWMGYSFDAIADDEDTAKVIGLDVSRYKLAAFAIGTALAGLAGALYAHNVRFIDPESFGFVESITVLAMVVIGGIGSVFGVIFAAAVLSVLPLWIQFIDEYKLLLYGGLLFVMMRFSPGGIAGLMKQIMSLKASKNNSLNAPGGVDQ</sequence>
<evidence type="ECO:0000256" key="1">
    <source>
        <dbReference type="ARBA" id="ARBA00004651"/>
    </source>
</evidence>
<dbReference type="InterPro" id="IPR001851">
    <property type="entry name" value="ABC_transp_permease"/>
</dbReference>
<accession>A0ABW5BTB8</accession>
<feature type="transmembrane region" description="Helical" evidence="6">
    <location>
        <begin position="217"/>
        <end position="241"/>
    </location>
</feature>
<comment type="caution">
    <text evidence="7">The sequence shown here is derived from an EMBL/GenBank/DDBJ whole genome shotgun (WGS) entry which is preliminary data.</text>
</comment>
<evidence type="ECO:0000313" key="7">
    <source>
        <dbReference type="EMBL" id="MFD2208051.1"/>
    </source>
</evidence>
<dbReference type="PANTHER" id="PTHR30482:SF10">
    <property type="entry name" value="HIGH-AFFINITY BRANCHED-CHAIN AMINO ACID TRANSPORT PROTEIN BRAE"/>
    <property type="match status" value="1"/>
</dbReference>
<dbReference type="Pfam" id="PF02653">
    <property type="entry name" value="BPD_transp_2"/>
    <property type="match status" value="1"/>
</dbReference>
<evidence type="ECO:0000256" key="2">
    <source>
        <dbReference type="ARBA" id="ARBA00022475"/>
    </source>
</evidence>
<reference evidence="8" key="1">
    <citation type="journal article" date="2019" name="Int. J. Syst. Evol. Microbiol.">
        <title>The Global Catalogue of Microorganisms (GCM) 10K type strain sequencing project: providing services to taxonomists for standard genome sequencing and annotation.</title>
        <authorList>
            <consortium name="The Broad Institute Genomics Platform"/>
            <consortium name="The Broad Institute Genome Sequencing Center for Infectious Disease"/>
            <person name="Wu L."/>
            <person name="Ma J."/>
        </authorList>
    </citation>
    <scope>NUCLEOTIDE SEQUENCE [LARGE SCALE GENOMIC DNA]</scope>
    <source>
        <strain evidence="8">CGMCC 4.7192</strain>
    </source>
</reference>
<evidence type="ECO:0000256" key="6">
    <source>
        <dbReference type="SAM" id="Phobius"/>
    </source>
</evidence>
<dbReference type="EMBL" id="JBHUII010000013">
    <property type="protein sequence ID" value="MFD2208051.1"/>
    <property type="molecule type" value="Genomic_DNA"/>
</dbReference>
<dbReference type="Proteomes" id="UP001597294">
    <property type="component" value="Unassembled WGS sequence"/>
</dbReference>
<feature type="transmembrane region" description="Helical" evidence="6">
    <location>
        <begin position="179"/>
        <end position="197"/>
    </location>
</feature>
<gene>
    <name evidence="7" type="ORF">ACFSKO_20730</name>
</gene>
<feature type="transmembrane region" description="Helical" evidence="6">
    <location>
        <begin position="89"/>
        <end position="108"/>
    </location>
</feature>
<evidence type="ECO:0000313" key="8">
    <source>
        <dbReference type="Proteomes" id="UP001597294"/>
    </source>
</evidence>
<dbReference type="PANTHER" id="PTHR30482">
    <property type="entry name" value="HIGH-AFFINITY BRANCHED-CHAIN AMINO ACID TRANSPORT SYSTEM PERMEASE"/>
    <property type="match status" value="1"/>
</dbReference>
<dbReference type="InterPro" id="IPR043428">
    <property type="entry name" value="LivM-like"/>
</dbReference>
<feature type="transmembrane region" description="Helical" evidence="6">
    <location>
        <begin position="253"/>
        <end position="275"/>
    </location>
</feature>
<evidence type="ECO:0000256" key="4">
    <source>
        <dbReference type="ARBA" id="ARBA00022989"/>
    </source>
</evidence>
<protein>
    <submittedName>
        <fullName evidence="7">Branched-chain amino acid ABC transporter permease</fullName>
    </submittedName>
</protein>
<dbReference type="CDD" id="cd06581">
    <property type="entry name" value="TM_PBP1_LivM_like"/>
    <property type="match status" value="1"/>
</dbReference>
<comment type="subcellular location">
    <subcellularLocation>
        <location evidence="1">Cell membrane</location>
        <topology evidence="1">Multi-pass membrane protein</topology>
    </subcellularLocation>
</comment>